<protein>
    <submittedName>
        <fullName evidence="3">Probable salivary secreted peptide</fullName>
    </submittedName>
</protein>
<keyword evidence="2" id="KW-0732">Signal</keyword>
<evidence type="ECO:0000313" key="3">
    <source>
        <dbReference type="EMBL" id="CAG6639857.1"/>
    </source>
</evidence>
<feature type="region of interest" description="Disordered" evidence="1">
    <location>
        <begin position="342"/>
        <end position="388"/>
    </location>
</feature>
<organism evidence="3">
    <name type="scientific">Cacopsylla melanoneura</name>
    <dbReference type="NCBI Taxonomy" id="428564"/>
    <lineage>
        <taxon>Eukaryota</taxon>
        <taxon>Metazoa</taxon>
        <taxon>Ecdysozoa</taxon>
        <taxon>Arthropoda</taxon>
        <taxon>Hexapoda</taxon>
        <taxon>Insecta</taxon>
        <taxon>Pterygota</taxon>
        <taxon>Neoptera</taxon>
        <taxon>Paraneoptera</taxon>
        <taxon>Hemiptera</taxon>
        <taxon>Sternorrhyncha</taxon>
        <taxon>Psylloidea</taxon>
        <taxon>Psyllidae</taxon>
        <taxon>Psyllinae</taxon>
        <taxon>Cacopsylla</taxon>
    </lineage>
</organism>
<dbReference type="EMBL" id="HBUF01109224">
    <property type="protein sequence ID" value="CAG6639858.1"/>
    <property type="molecule type" value="Transcribed_RNA"/>
</dbReference>
<name>A0A8D8VXZ3_9HEMI</name>
<evidence type="ECO:0000256" key="1">
    <source>
        <dbReference type="SAM" id="MobiDB-lite"/>
    </source>
</evidence>
<dbReference type="PANTHER" id="PTHR37685:SF1">
    <property type="entry name" value="GEO11136P1-RELATED"/>
    <property type="match status" value="1"/>
</dbReference>
<proteinExistence type="predicted"/>
<feature type="compositionally biased region" description="Acidic residues" evidence="1">
    <location>
        <begin position="376"/>
        <end position="388"/>
    </location>
</feature>
<feature type="compositionally biased region" description="Polar residues" evidence="1">
    <location>
        <begin position="45"/>
        <end position="55"/>
    </location>
</feature>
<dbReference type="Pfam" id="PF15868">
    <property type="entry name" value="MBF2"/>
    <property type="match status" value="1"/>
</dbReference>
<feature type="chain" id="PRO_5033671669" evidence="2">
    <location>
        <begin position="18"/>
        <end position="464"/>
    </location>
</feature>
<dbReference type="InterPro" id="IPR031734">
    <property type="entry name" value="MBF2"/>
</dbReference>
<feature type="compositionally biased region" description="Low complexity" evidence="1">
    <location>
        <begin position="17"/>
        <end position="44"/>
    </location>
</feature>
<feature type="region of interest" description="Disordered" evidence="1">
    <location>
        <begin position="17"/>
        <end position="108"/>
    </location>
</feature>
<evidence type="ECO:0000256" key="2">
    <source>
        <dbReference type="SAM" id="SignalP"/>
    </source>
</evidence>
<reference evidence="3" key="1">
    <citation type="submission" date="2021-05" db="EMBL/GenBank/DDBJ databases">
        <authorList>
            <person name="Alioto T."/>
            <person name="Alioto T."/>
            <person name="Gomez Garrido J."/>
        </authorList>
    </citation>
    <scope>NUCLEOTIDE SEQUENCE</scope>
</reference>
<feature type="compositionally biased region" description="Polar residues" evidence="1">
    <location>
        <begin position="75"/>
        <end position="88"/>
    </location>
</feature>
<dbReference type="EMBL" id="HBUF01109223">
    <property type="protein sequence ID" value="CAG6639857.1"/>
    <property type="molecule type" value="Transcribed_RNA"/>
</dbReference>
<feature type="compositionally biased region" description="Polar residues" evidence="1">
    <location>
        <begin position="353"/>
        <end position="362"/>
    </location>
</feature>
<feature type="compositionally biased region" description="Basic and acidic residues" evidence="1">
    <location>
        <begin position="89"/>
        <end position="108"/>
    </location>
</feature>
<accession>A0A8D8VXZ3</accession>
<dbReference type="PANTHER" id="PTHR37685">
    <property type="entry name" value="GEO11136P1-RELATED"/>
    <property type="match status" value="1"/>
</dbReference>
<dbReference type="AlphaFoldDB" id="A0A8D8VXZ3"/>
<sequence>MLLLLLTSAVLLHSTRSEISSSSSPLSSNLLSSQLPSASQPSTSNHQISSLNSESAETRLSLVPSTISTEDKSKSITNNKNSAGSSLESETRGDERRSSQNDIIKGSENDVIKSTGIQELGTNVTLQESDDEDRDLKQSVLSGLDIRWGSDRGNHNLVLGKKQERDELLLRYVCKKDGRWLRTSTDEVMWPLYGRKPSNHIIHYVEALDQEVGGRGGFASITRGGVSHKNVTVSLKSQRNYGLNFIVSIWGSPEYHETYEDTIVINEKPDKYGVVQAYKPTPTVYLPPQQNNQVTIVKAPQKRPSQEYGIDPPAPNGYITAPNGYAPAPNAYAPAPNGYRPQLGWETDHHSNRPNYALSSQYGAPPPDHVSLQWGQEEEDTSSEEDVVESANPGVYVEQHQYKPTYNPYKPTGQFKPPQNLNAQTYLASKPKPNIYTHNVEAYKPGEYYVHHQQNYYAKPQKYT</sequence>
<feature type="signal peptide" evidence="2">
    <location>
        <begin position="1"/>
        <end position="17"/>
    </location>
</feature>